<gene>
    <name evidence="8" type="ORF">A5628_22690</name>
</gene>
<keyword evidence="3 6" id="KW-0489">Methyltransferase</keyword>
<evidence type="ECO:0000256" key="2">
    <source>
        <dbReference type="ARBA" id="ARBA00008138"/>
    </source>
</evidence>
<sequence length="316" mass="34055">MTSTRYEGDTWDLASSVGATATMVAAARAMATRADKPLINDPFAEPLVKLVGVDLLSRLASGELDPAELKDVHDGAAGSAGAMSRMADNMAVRTKFFDEFFLAATNAGIKQAVILASGLDARPYRLAWPAGTVVYEVDQPQVIEFKTRALADLGAAPTAERRVVAIDLRDDWPTALRNAGFDPAQPTAWSAEGLLGYLPPEAQDRLLDTITELSAPGSRLATESAPNPEPGAEDKMKERMQTISERWRAHGFELDMAGLVYFGDRNEAAPYLADRGWRLNSASIGELFAANGLDPLTDDDMRMGEMLYTSGTLGEK</sequence>
<protein>
    <recommendedName>
        <fullName evidence="6">S-adenosyl-L-methionine-dependent methyltransferase</fullName>
        <ecNumber evidence="6">2.1.1.-</ecNumber>
    </recommendedName>
</protein>
<reference evidence="8 9" key="1">
    <citation type="submission" date="2016-06" db="EMBL/GenBank/DDBJ databases">
        <authorList>
            <person name="Sutton G."/>
            <person name="Brinkac L."/>
            <person name="Sanka R."/>
            <person name="Adams M."/>
            <person name="Lau E."/>
            <person name="Garcia-Basteiro A."/>
            <person name="Lopez-Varela E."/>
            <person name="Palencia S."/>
        </authorList>
    </citation>
    <scope>NUCLEOTIDE SEQUENCE [LARGE SCALE GENOMIC DNA]</scope>
    <source>
        <strain evidence="8 9">1164983.0</strain>
    </source>
</reference>
<evidence type="ECO:0000313" key="9">
    <source>
        <dbReference type="Proteomes" id="UP000093894"/>
    </source>
</evidence>
<accession>A0A853M9F8</accession>
<dbReference type="Proteomes" id="UP000093894">
    <property type="component" value="Unassembled WGS sequence"/>
</dbReference>
<evidence type="ECO:0000313" key="8">
    <source>
        <dbReference type="EMBL" id="OBJ63996.1"/>
    </source>
</evidence>
<keyword evidence="5 6" id="KW-0949">S-adenosyl-L-methionine</keyword>
<evidence type="ECO:0000256" key="1">
    <source>
        <dbReference type="ARBA" id="ARBA00003907"/>
    </source>
</evidence>
<organism evidence="8 9">
    <name type="scientific">Mycobacterium colombiense</name>
    <dbReference type="NCBI Taxonomy" id="339268"/>
    <lineage>
        <taxon>Bacteria</taxon>
        <taxon>Bacillati</taxon>
        <taxon>Actinomycetota</taxon>
        <taxon>Actinomycetes</taxon>
        <taxon>Mycobacteriales</taxon>
        <taxon>Mycobacteriaceae</taxon>
        <taxon>Mycobacterium</taxon>
        <taxon>Mycobacterium avium complex (MAC)</taxon>
    </lineage>
</organism>
<dbReference type="GO" id="GO:0032259">
    <property type="term" value="P:methylation"/>
    <property type="evidence" value="ECO:0007669"/>
    <property type="project" value="UniProtKB-KW"/>
</dbReference>
<evidence type="ECO:0000256" key="5">
    <source>
        <dbReference type="ARBA" id="ARBA00022691"/>
    </source>
</evidence>
<comment type="function">
    <text evidence="1 6">Exhibits S-adenosyl-L-methionine-dependent methyltransferase activity.</text>
</comment>
<dbReference type="PANTHER" id="PTHR43619">
    <property type="entry name" value="S-ADENOSYL-L-METHIONINE-DEPENDENT METHYLTRANSFERASE YKTD-RELATED"/>
    <property type="match status" value="1"/>
</dbReference>
<comment type="caution">
    <text evidence="8">The sequence shown here is derived from an EMBL/GenBank/DDBJ whole genome shotgun (WGS) entry which is preliminary data.</text>
</comment>
<dbReference type="AlphaFoldDB" id="A0A853M9F8"/>
<proteinExistence type="inferred from homology"/>
<dbReference type="InterPro" id="IPR011610">
    <property type="entry name" value="SAM_mthyl_Trfase_ML2640-like"/>
</dbReference>
<dbReference type="NCBIfam" id="TIGR00027">
    <property type="entry name" value="mthyl_TIGR00027"/>
    <property type="match status" value="1"/>
</dbReference>
<dbReference type="GO" id="GO:0008168">
    <property type="term" value="F:methyltransferase activity"/>
    <property type="evidence" value="ECO:0007669"/>
    <property type="project" value="UniProtKB-UniRule"/>
</dbReference>
<name>A0A853M9F8_9MYCO</name>
<dbReference type="InterPro" id="IPR007213">
    <property type="entry name" value="Ppm1/Ppm2/Tcmp"/>
</dbReference>
<dbReference type="Gene3D" id="3.40.50.150">
    <property type="entry name" value="Vaccinia Virus protein VP39"/>
    <property type="match status" value="1"/>
</dbReference>
<feature type="region of interest" description="Disordered" evidence="7">
    <location>
        <begin position="216"/>
        <end position="235"/>
    </location>
</feature>
<dbReference type="PANTHER" id="PTHR43619:SF2">
    <property type="entry name" value="S-ADENOSYL-L-METHIONINE-DEPENDENT METHYLTRANSFERASES SUPERFAMILY PROTEIN"/>
    <property type="match status" value="1"/>
</dbReference>
<dbReference type="RefSeq" id="WP_065141701.1">
    <property type="nucleotide sequence ID" value="NZ_LZLG01000020.1"/>
</dbReference>
<dbReference type="SUPFAM" id="SSF53335">
    <property type="entry name" value="S-adenosyl-L-methionine-dependent methyltransferases"/>
    <property type="match status" value="1"/>
</dbReference>
<evidence type="ECO:0000256" key="7">
    <source>
        <dbReference type="SAM" id="MobiDB-lite"/>
    </source>
</evidence>
<dbReference type="EMBL" id="LZLG01000020">
    <property type="protein sequence ID" value="OBJ63996.1"/>
    <property type="molecule type" value="Genomic_DNA"/>
</dbReference>
<dbReference type="Pfam" id="PF04072">
    <property type="entry name" value="LCM"/>
    <property type="match status" value="1"/>
</dbReference>
<dbReference type="EC" id="2.1.1.-" evidence="6"/>
<keyword evidence="4 8" id="KW-0808">Transferase</keyword>
<evidence type="ECO:0000256" key="3">
    <source>
        <dbReference type="ARBA" id="ARBA00022603"/>
    </source>
</evidence>
<dbReference type="InterPro" id="IPR029063">
    <property type="entry name" value="SAM-dependent_MTases_sf"/>
</dbReference>
<dbReference type="FunFam" id="3.40.50.150:FF:000152">
    <property type="entry name" value="S-adenosyl-L-methionine-dependent methyltransferase"/>
    <property type="match status" value="1"/>
</dbReference>
<evidence type="ECO:0000256" key="4">
    <source>
        <dbReference type="ARBA" id="ARBA00022679"/>
    </source>
</evidence>
<comment type="similarity">
    <text evidence="2 6">Belongs to the UPF0677 family.</text>
</comment>
<evidence type="ECO:0000256" key="6">
    <source>
        <dbReference type="RuleBase" id="RU362030"/>
    </source>
</evidence>